<dbReference type="SMART" id="SM00052">
    <property type="entry name" value="EAL"/>
    <property type="match status" value="1"/>
</dbReference>
<dbReference type="AlphaFoldDB" id="A0A857CBD2"/>
<dbReference type="Pfam" id="PF00563">
    <property type="entry name" value="EAL"/>
    <property type="match status" value="1"/>
</dbReference>
<dbReference type="GO" id="GO:0071111">
    <property type="term" value="F:cyclic-guanylate-specific phosphodiesterase activity"/>
    <property type="evidence" value="ECO:0007669"/>
    <property type="project" value="InterPro"/>
</dbReference>
<feature type="domain" description="EAL" evidence="2">
    <location>
        <begin position="87"/>
        <end position="341"/>
    </location>
</feature>
<dbReference type="InterPro" id="IPR001633">
    <property type="entry name" value="EAL_dom"/>
</dbReference>
<dbReference type="Gene3D" id="3.20.20.450">
    <property type="entry name" value="EAL domain"/>
    <property type="match status" value="1"/>
</dbReference>
<evidence type="ECO:0000313" key="6">
    <source>
        <dbReference type="Proteomes" id="UP000435648"/>
    </source>
</evidence>
<keyword evidence="1" id="KW-0129">CBS domain</keyword>
<feature type="domain" description="CBS" evidence="4">
    <location>
        <begin position="359"/>
        <end position="421"/>
    </location>
</feature>
<dbReference type="SUPFAM" id="SSF55073">
    <property type="entry name" value="Nucleotide cyclase"/>
    <property type="match status" value="1"/>
</dbReference>
<dbReference type="SMART" id="SM00267">
    <property type="entry name" value="GGDEF"/>
    <property type="match status" value="1"/>
</dbReference>
<dbReference type="KEGG" id="siw:GH266_18640"/>
<dbReference type="Pfam" id="PF00571">
    <property type="entry name" value="CBS"/>
    <property type="match status" value="1"/>
</dbReference>
<accession>A0A857CBD2</accession>
<dbReference type="InterPro" id="IPR046342">
    <property type="entry name" value="CBS_dom_sf"/>
</dbReference>
<dbReference type="InterPro" id="IPR000644">
    <property type="entry name" value="CBS_dom"/>
</dbReference>
<dbReference type="SUPFAM" id="SSF141868">
    <property type="entry name" value="EAL domain-like"/>
    <property type="match status" value="1"/>
</dbReference>
<dbReference type="EMBL" id="CP046908">
    <property type="protein sequence ID" value="QGZ36324.1"/>
    <property type="molecule type" value="Genomic_DNA"/>
</dbReference>
<dbReference type="InterPro" id="IPR000160">
    <property type="entry name" value="GGDEF_dom"/>
</dbReference>
<gene>
    <name evidence="5" type="ORF">GH266_18640</name>
</gene>
<feature type="domain" description="GGDEF" evidence="3">
    <location>
        <begin position="519"/>
        <end position="675"/>
    </location>
</feature>
<dbReference type="InterPro" id="IPR043128">
    <property type="entry name" value="Rev_trsase/Diguanyl_cyclase"/>
</dbReference>
<dbReference type="PROSITE" id="PS51371">
    <property type="entry name" value="CBS"/>
    <property type="match status" value="1"/>
</dbReference>
<dbReference type="NCBIfam" id="TIGR00254">
    <property type="entry name" value="GGDEF"/>
    <property type="match status" value="1"/>
</dbReference>
<organism evidence="5 6">
    <name type="scientific">Stappia indica</name>
    <dbReference type="NCBI Taxonomy" id="538381"/>
    <lineage>
        <taxon>Bacteria</taxon>
        <taxon>Pseudomonadati</taxon>
        <taxon>Pseudomonadota</taxon>
        <taxon>Alphaproteobacteria</taxon>
        <taxon>Hyphomicrobiales</taxon>
        <taxon>Stappiaceae</taxon>
        <taxon>Stappia</taxon>
    </lineage>
</organism>
<dbReference type="PANTHER" id="PTHR33121">
    <property type="entry name" value="CYCLIC DI-GMP PHOSPHODIESTERASE PDEF"/>
    <property type="match status" value="1"/>
</dbReference>
<proteinExistence type="predicted"/>
<dbReference type="InterPro" id="IPR035919">
    <property type="entry name" value="EAL_sf"/>
</dbReference>
<dbReference type="Proteomes" id="UP000435648">
    <property type="component" value="Chromosome"/>
</dbReference>
<dbReference type="Gene3D" id="3.30.70.270">
    <property type="match status" value="1"/>
</dbReference>
<dbReference type="InterPro" id="IPR029787">
    <property type="entry name" value="Nucleotide_cyclase"/>
</dbReference>
<dbReference type="InterPro" id="IPR050706">
    <property type="entry name" value="Cyclic-di-GMP_PDE-like"/>
</dbReference>
<dbReference type="CDD" id="cd01948">
    <property type="entry name" value="EAL"/>
    <property type="match status" value="1"/>
</dbReference>
<evidence type="ECO:0000259" key="2">
    <source>
        <dbReference type="PROSITE" id="PS50883"/>
    </source>
</evidence>
<evidence type="ECO:0000313" key="5">
    <source>
        <dbReference type="EMBL" id="QGZ36324.1"/>
    </source>
</evidence>
<evidence type="ECO:0000259" key="3">
    <source>
        <dbReference type="PROSITE" id="PS50887"/>
    </source>
</evidence>
<dbReference type="CDD" id="cd01949">
    <property type="entry name" value="GGDEF"/>
    <property type="match status" value="1"/>
</dbReference>
<name>A0A857CBD2_9HYPH</name>
<evidence type="ECO:0000259" key="4">
    <source>
        <dbReference type="PROSITE" id="PS51371"/>
    </source>
</evidence>
<evidence type="ECO:0000256" key="1">
    <source>
        <dbReference type="PROSITE-ProRule" id="PRU00703"/>
    </source>
</evidence>
<dbReference type="PROSITE" id="PS50883">
    <property type="entry name" value="EAL"/>
    <property type="match status" value="1"/>
</dbReference>
<dbReference type="PANTHER" id="PTHR33121:SF76">
    <property type="entry name" value="SIGNALING PROTEIN"/>
    <property type="match status" value="1"/>
</dbReference>
<reference evidence="5 6" key="1">
    <citation type="submission" date="2019-12" db="EMBL/GenBank/DDBJ databases">
        <title>The genome of Stappia indica PHM037.</title>
        <authorList>
            <person name="Kacar D."/>
            <person name="Galan B."/>
            <person name="Canedo L."/>
            <person name="Rodriguez P."/>
            <person name="de la Calle F."/>
            <person name="Garcia J.L."/>
        </authorList>
    </citation>
    <scope>NUCLEOTIDE SEQUENCE [LARGE SCALE GENOMIC DNA]</scope>
    <source>
        <strain evidence="5 6">PHM037</strain>
    </source>
</reference>
<dbReference type="SUPFAM" id="SSF54631">
    <property type="entry name" value="CBS-domain pair"/>
    <property type="match status" value="1"/>
</dbReference>
<protein>
    <submittedName>
        <fullName evidence="5">EAL domain-containing protein</fullName>
    </submittedName>
</protein>
<dbReference type="PROSITE" id="PS50887">
    <property type="entry name" value="GGDEF"/>
    <property type="match status" value="1"/>
</dbReference>
<dbReference type="Pfam" id="PF00990">
    <property type="entry name" value="GGDEF"/>
    <property type="match status" value="1"/>
</dbReference>
<sequence length="697" mass="77232">MFLVHAPARLAPRLAAVIPSSFSGKLRKYLAESAHPPAPAAPRGRLLACAFPSPPVDAIEDGAAESHPEERAEASGMSETSDRIAAAWRSAQSLPLFMTQAEAALDYAFQPIVDIHSGEVYGYEALLREVEKLGFRAPRDVFDHAHGIGCLAELETLLRRKAIAKFSRMKAAEKTKLFLNIDARNLAATDDMLDTTVAAVTAHGLSPWNICLEIPEIHERLAQDDLRNLVGRARDRGFGIALDDFGQGYSQLRVLYQYEPGILKIDRFFITALQNDARKRLFVSSVVELAHVLGIRVVAEGVETPSELRACRDVGCDLVQGYVVARPFTDLGEARPSYPVPTDRPLRSDMRKVAERDFLEREMVKLAAISETRSVAHALEIFQANPHQSILPVLNAAGEPRGLIREADLKSFLYLSFGRDLLLNPTLDNHLQRFVRPCVVADINAPLDRLVELGTEDFADGLLVTRDGRYAGCLLAGSLLKISNEVRLQIAQDQNPLTKLPGNSAIADHVTRACAEPSRDRAFCYIDFDNFKPFNDAYGFRIGDRALILFAELMKRRLDTLRAFVGHIGGDDYFVGLEEWTPDRAGRLMAELRDEFARNVESLYSPEHRRQGYILAEDRKGRTQTYPLLSCSIAILHIPTGLSIENLDLLSNHIARLKQRAKAESGGVAVATFGADGEDRSAVDELHKTAERLREAL</sequence>